<evidence type="ECO:0000256" key="2">
    <source>
        <dbReference type="SAM" id="MobiDB-lite"/>
    </source>
</evidence>
<feature type="region of interest" description="Disordered" evidence="2">
    <location>
        <begin position="515"/>
        <end position="561"/>
    </location>
</feature>
<sequence length="734" mass="80173">MESSPPTTACSETRGELRRYKGIRSSKKSLHSCSSDFYMRRGADADEDAEDEADTLVLGPRSLSLSALVPKEVVKKSPHSSYSALLTPDPNRMSQLETLEAKMASIEVSLASVAAAACAAASSAAPIPGTSTSCSSLHHVSGSSGGGGSGPPRRTKRSLLGSARSQLASSSSRTDLLLLHKEVENLKTNLKDKDNLILNLQTQLRKLSKRRGTHGSITSTDSGILSLRVLSESERKAAEERLAALDRDMEQKRGDIHSINQRLGRLRPSDNIDTRIEQAELEYELEREELNLMNLAEERRNLHTILDDNDTAQKRGENSLFTSLPLNGTVSLHSFEIVLDAGSGADTSGFTVGKREDRAGTYINGTCVISKGVNRLEEFWLDEDNNLSDDVELTAHPLRVVVMRAPPPPPPPRGPNRELHTVREELSLVTAKLEQVVKEKREAVALWNQLQGEVEPLLRLRTDTEHVTKERDALRTEGVRLKHRISYLEEQVSEMIQEKVGSSAVTVFQKGSTRTTIVGGSDRPPSVTSNSTSKSHPKDTNGDHHHHSTPSTTTTTANNHRMIGSALRSRLWETFRRATTSTDSRSVCSIDSSKAGTEAGYFSKKRHGGKNKSSSSAPSKPLRLSLQRATSSSEVYMAEPHNNHHNHNHNNHHGVDLHPNNNGAPLLRRSNDHQSENALLAACSEDRGGKKSKARGKGSSGGGIRWPSLRPASSMSYAMPSASSNGQHNNLPHY</sequence>
<dbReference type="Proteomes" id="UP000198287">
    <property type="component" value="Unassembled WGS sequence"/>
</dbReference>
<feature type="region of interest" description="Disordered" evidence="2">
    <location>
        <begin position="125"/>
        <end position="167"/>
    </location>
</feature>
<feature type="compositionally biased region" description="Low complexity" evidence="2">
    <location>
        <begin position="158"/>
        <end position="167"/>
    </location>
</feature>
<feature type="compositionally biased region" description="Basic residues" evidence="2">
    <location>
        <begin position="643"/>
        <end position="652"/>
    </location>
</feature>
<dbReference type="AlphaFoldDB" id="A0A226CYT1"/>
<dbReference type="STRING" id="158441.A0A226CYT1"/>
<dbReference type="EMBL" id="LNIX01000045">
    <property type="protein sequence ID" value="OXA38475.1"/>
    <property type="molecule type" value="Genomic_DNA"/>
</dbReference>
<keyword evidence="1" id="KW-0175">Coiled coil</keyword>
<keyword evidence="4" id="KW-1185">Reference proteome</keyword>
<comment type="caution">
    <text evidence="3">The sequence shown here is derived from an EMBL/GenBank/DDBJ whole genome shotgun (WGS) entry which is preliminary data.</text>
</comment>
<dbReference type="OrthoDB" id="6425020at2759"/>
<protein>
    <submittedName>
        <fullName evidence="3">Uncharacterized protein</fullName>
    </submittedName>
</protein>
<gene>
    <name evidence="3" type="ORF">Fcan01_26771</name>
</gene>
<reference evidence="3 4" key="1">
    <citation type="submission" date="2015-12" db="EMBL/GenBank/DDBJ databases">
        <title>The genome of Folsomia candida.</title>
        <authorList>
            <person name="Faddeeva A."/>
            <person name="Derks M.F."/>
            <person name="Anvar Y."/>
            <person name="Smit S."/>
            <person name="Van Straalen N."/>
            <person name="Roelofs D."/>
        </authorList>
    </citation>
    <scope>NUCLEOTIDE SEQUENCE [LARGE SCALE GENOMIC DNA]</scope>
    <source>
        <strain evidence="3 4">VU population</strain>
        <tissue evidence="3">Whole body</tissue>
    </source>
</reference>
<feature type="compositionally biased region" description="Polar residues" evidence="2">
    <location>
        <begin position="725"/>
        <end position="734"/>
    </location>
</feature>
<accession>A0A226CYT1</accession>
<evidence type="ECO:0000313" key="3">
    <source>
        <dbReference type="EMBL" id="OXA38475.1"/>
    </source>
</evidence>
<feature type="compositionally biased region" description="Low complexity" evidence="2">
    <location>
        <begin position="612"/>
        <end position="626"/>
    </location>
</feature>
<evidence type="ECO:0000313" key="4">
    <source>
        <dbReference type="Proteomes" id="UP000198287"/>
    </source>
</evidence>
<name>A0A226CYT1_FOLCA</name>
<feature type="compositionally biased region" description="Low complexity" evidence="2">
    <location>
        <begin position="125"/>
        <end position="142"/>
    </location>
</feature>
<feature type="coiled-coil region" evidence="1">
    <location>
        <begin position="183"/>
        <end position="305"/>
    </location>
</feature>
<feature type="region of interest" description="Disordered" evidence="2">
    <location>
        <begin position="682"/>
        <end position="734"/>
    </location>
</feature>
<organism evidence="3 4">
    <name type="scientific">Folsomia candida</name>
    <name type="common">Springtail</name>
    <dbReference type="NCBI Taxonomy" id="158441"/>
    <lineage>
        <taxon>Eukaryota</taxon>
        <taxon>Metazoa</taxon>
        <taxon>Ecdysozoa</taxon>
        <taxon>Arthropoda</taxon>
        <taxon>Hexapoda</taxon>
        <taxon>Collembola</taxon>
        <taxon>Entomobryomorpha</taxon>
        <taxon>Isotomoidea</taxon>
        <taxon>Isotomidae</taxon>
        <taxon>Proisotominae</taxon>
        <taxon>Folsomia</taxon>
    </lineage>
</organism>
<feature type="region of interest" description="Disordered" evidence="2">
    <location>
        <begin position="600"/>
        <end position="669"/>
    </location>
</feature>
<feature type="compositionally biased region" description="Low complexity" evidence="2">
    <location>
        <begin position="711"/>
        <end position="724"/>
    </location>
</feature>
<proteinExistence type="predicted"/>
<evidence type="ECO:0000256" key="1">
    <source>
        <dbReference type="SAM" id="Coils"/>
    </source>
</evidence>